<keyword evidence="2" id="KW-1185">Reference proteome</keyword>
<protein>
    <submittedName>
        <fullName evidence="1">Uncharacterized protein</fullName>
    </submittedName>
</protein>
<dbReference type="EMBL" id="JARK01000114">
    <property type="protein sequence ID" value="EYC42863.1"/>
    <property type="molecule type" value="Genomic_DNA"/>
</dbReference>
<proteinExistence type="predicted"/>
<evidence type="ECO:0000313" key="1">
    <source>
        <dbReference type="EMBL" id="EYC42863.1"/>
    </source>
</evidence>
<name>A0A016WUZ5_9BILA</name>
<comment type="caution">
    <text evidence="1">The sequence shown here is derived from an EMBL/GenBank/DDBJ whole genome shotgun (WGS) entry which is preliminary data.</text>
</comment>
<reference evidence="2" key="1">
    <citation type="journal article" date="2015" name="Nat. Genet.">
        <title>The genome and transcriptome of the zoonotic hookworm Ancylostoma ceylanicum identify infection-specific gene families.</title>
        <authorList>
            <person name="Schwarz E.M."/>
            <person name="Hu Y."/>
            <person name="Antoshechkin I."/>
            <person name="Miller M.M."/>
            <person name="Sternberg P.W."/>
            <person name="Aroian R.V."/>
        </authorList>
    </citation>
    <scope>NUCLEOTIDE SEQUENCE</scope>
    <source>
        <strain evidence="2">HY135</strain>
    </source>
</reference>
<dbReference type="Proteomes" id="UP000024635">
    <property type="component" value="Unassembled WGS sequence"/>
</dbReference>
<accession>A0A016WUZ5</accession>
<evidence type="ECO:0000313" key="2">
    <source>
        <dbReference type="Proteomes" id="UP000024635"/>
    </source>
</evidence>
<dbReference type="AlphaFoldDB" id="A0A016WUZ5"/>
<organism evidence="1 2">
    <name type="scientific">Ancylostoma ceylanicum</name>
    <dbReference type="NCBI Taxonomy" id="53326"/>
    <lineage>
        <taxon>Eukaryota</taxon>
        <taxon>Metazoa</taxon>
        <taxon>Ecdysozoa</taxon>
        <taxon>Nematoda</taxon>
        <taxon>Chromadorea</taxon>
        <taxon>Rhabditida</taxon>
        <taxon>Rhabditina</taxon>
        <taxon>Rhabditomorpha</taxon>
        <taxon>Strongyloidea</taxon>
        <taxon>Ancylostomatidae</taxon>
        <taxon>Ancylostomatinae</taxon>
        <taxon>Ancylostoma</taxon>
    </lineage>
</organism>
<sequence length="100" mass="11084">MEGNEVVIQIEHVSLQRFPINAFTGLYAPAGARDTNKLVNSVKNLFFMDLANKASPGIFLLVSDCLLATQIRKKSETKLETPGLSLESLRILFSPFFHSS</sequence>
<gene>
    <name evidence="1" type="primary">Acey_s0514.g2765</name>
    <name evidence="1" type="ORF">Y032_0514g2765</name>
</gene>